<evidence type="ECO:0000313" key="17">
    <source>
        <dbReference type="Proteomes" id="UP000694569"/>
    </source>
</evidence>
<keyword evidence="8 14" id="KW-1133">Transmembrane helix</keyword>
<accession>A0A8C5MM44</accession>
<evidence type="ECO:0000256" key="8">
    <source>
        <dbReference type="ARBA" id="ARBA00022989"/>
    </source>
</evidence>
<evidence type="ECO:0000313" key="16">
    <source>
        <dbReference type="Ensembl" id="ENSLLEP00000016046.1"/>
    </source>
</evidence>
<evidence type="ECO:0000256" key="4">
    <source>
        <dbReference type="ARBA" id="ARBA00022511"/>
    </source>
</evidence>
<proteinExistence type="predicted"/>
<keyword evidence="4" id="KW-1032">Host cell membrane</keyword>
<dbReference type="Gene3D" id="1.10.287.210">
    <property type="match status" value="1"/>
</dbReference>
<evidence type="ECO:0000256" key="13">
    <source>
        <dbReference type="ARBA" id="ARBA00023288"/>
    </source>
</evidence>
<evidence type="ECO:0000256" key="15">
    <source>
        <dbReference type="SAM" id="SignalP"/>
    </source>
</evidence>
<name>A0A8C5MM44_9ANUR</name>
<feature type="chain" id="PRO_5034220905" description="Envelope protein" evidence="15">
    <location>
        <begin position="38"/>
        <end position="617"/>
    </location>
</feature>
<dbReference type="GeneTree" id="ENSGT00530000064449"/>
<keyword evidence="13" id="KW-0449">Lipoprotein</keyword>
<evidence type="ECO:0000256" key="7">
    <source>
        <dbReference type="ARBA" id="ARBA00022870"/>
    </source>
</evidence>
<keyword evidence="5" id="KW-0945">Host-virus interaction</keyword>
<evidence type="ECO:0000256" key="9">
    <source>
        <dbReference type="ARBA" id="ARBA00023136"/>
    </source>
</evidence>
<evidence type="ECO:0000256" key="5">
    <source>
        <dbReference type="ARBA" id="ARBA00022581"/>
    </source>
</evidence>
<evidence type="ECO:0000256" key="14">
    <source>
        <dbReference type="SAM" id="Phobius"/>
    </source>
</evidence>
<dbReference type="Ensembl" id="ENSLLET00000016662.1">
    <property type="protein sequence ID" value="ENSLLEP00000016046.1"/>
    <property type="gene ID" value="ENSLLEG00000010221.1"/>
</dbReference>
<dbReference type="Proteomes" id="UP000694569">
    <property type="component" value="Unplaced"/>
</dbReference>
<dbReference type="SUPFAM" id="SSF58069">
    <property type="entry name" value="Virus ectodomain"/>
    <property type="match status" value="1"/>
</dbReference>
<evidence type="ECO:0000256" key="2">
    <source>
        <dbReference type="ARBA" id="ARBA00004531"/>
    </source>
</evidence>
<evidence type="ECO:0000256" key="1">
    <source>
        <dbReference type="ARBA" id="ARBA00004402"/>
    </source>
</evidence>
<dbReference type="InterPro" id="IPR018154">
    <property type="entry name" value="TLV/ENV_coat_polyprotein"/>
</dbReference>
<dbReference type="AlphaFoldDB" id="A0A8C5MM44"/>
<keyword evidence="6 14" id="KW-0812">Transmembrane</keyword>
<evidence type="ECO:0000256" key="11">
    <source>
        <dbReference type="ARBA" id="ARBA00023157"/>
    </source>
</evidence>
<keyword evidence="12" id="KW-0325">Glycoprotein</keyword>
<dbReference type="OrthoDB" id="8949317at2759"/>
<keyword evidence="7" id="KW-1043">Host membrane</keyword>
<feature type="signal peptide" evidence="15">
    <location>
        <begin position="1"/>
        <end position="37"/>
    </location>
</feature>
<keyword evidence="11" id="KW-1015">Disulfide bond</keyword>
<dbReference type="PANTHER" id="PTHR10424">
    <property type="entry name" value="VIRAL ENVELOPE PROTEIN"/>
    <property type="match status" value="1"/>
</dbReference>
<dbReference type="Pfam" id="PF00429">
    <property type="entry name" value="TLV_coat"/>
    <property type="match status" value="1"/>
</dbReference>
<evidence type="ECO:0000256" key="6">
    <source>
        <dbReference type="ARBA" id="ARBA00022692"/>
    </source>
</evidence>
<keyword evidence="17" id="KW-1185">Reference proteome</keyword>
<sequence length="617" mass="69322">MSQPLLSTPPTRKNPNPNHHCLATVVFLLSTITGVSASPDVGMTMDNGVTTFWFNSSSTTVATYGFDYCTIGSFCDKGSGDCSMILYKATVYICVTDEYWGHNCDYWGAVGWDTGNMGYGTSDAVVNRWGYKPDSAARRRSSEGQSLLNRMTLIGRGGWRCSIRSGAQTVQLTLTIEHPSQADTGVYIMVIYATATIKFPRYKFKLQDMAIYKKEENPFLPRKYGEVVRPPPLLPNTKSIANPTYEDSIVMETGFSDVNVWLEWVKFSALNNNRTNCYVCGAARPHLGTVPFNIPQDVEECFLSLYTNTTDSQSLCEYWKNSYPILTRLPQPGEGIQVYPGNYTCYRSAEKGRNLTFFPEGYCANYSNINSTKLQNQVFLIGDLYWICGDLKIRARLPLQWSGECALAKAIMGFHIVSDPEEIPNISSRRRKREVPSPQGSLDPHVYIDAIGVPRGVPDEFKARDQVKAGFESFLAPLVTINKNVDWINYLYYNQQRFVNYTREALQGLADQLQSTSIMTFQNRMALDMILAEKGGVCKMIEGTGTCCTYIPDNVGPNGKVTRAIKELTELSEEMKRNSGIDNPWDQYFGWFKGWRQALIQLGIILLLIVFCIAVIV</sequence>
<keyword evidence="10" id="KW-0564">Palmitate</keyword>
<feature type="transmembrane region" description="Helical" evidence="14">
    <location>
        <begin position="598"/>
        <end position="616"/>
    </location>
</feature>
<evidence type="ECO:0000256" key="12">
    <source>
        <dbReference type="ARBA" id="ARBA00023180"/>
    </source>
</evidence>
<evidence type="ECO:0000256" key="3">
    <source>
        <dbReference type="ARBA" id="ARBA00004563"/>
    </source>
</evidence>
<comment type="subcellular location">
    <subcellularLocation>
        <location evidence="1">Host cell membrane</location>
        <topology evidence="1">Single-pass type I membrane protein</topology>
    </subcellularLocation>
    <subcellularLocation>
        <location evidence="2">Host endomembrane system</location>
        <topology evidence="2">Peripheral membrane protein</topology>
    </subcellularLocation>
    <subcellularLocation>
        <location evidence="3">Virion membrane</location>
        <topology evidence="3">Single-pass type I membrane protein</topology>
    </subcellularLocation>
</comment>
<protein>
    <recommendedName>
        <fullName evidence="18">Envelope protein</fullName>
    </recommendedName>
</protein>
<reference evidence="16" key="1">
    <citation type="submission" date="2025-08" db="UniProtKB">
        <authorList>
            <consortium name="Ensembl"/>
        </authorList>
    </citation>
    <scope>IDENTIFICATION</scope>
</reference>
<dbReference type="PANTHER" id="PTHR10424:SF81">
    <property type="entry name" value="ERVV2 PROTEIN"/>
    <property type="match status" value="1"/>
</dbReference>
<reference evidence="16" key="2">
    <citation type="submission" date="2025-09" db="UniProtKB">
        <authorList>
            <consortium name="Ensembl"/>
        </authorList>
    </citation>
    <scope>IDENTIFICATION</scope>
</reference>
<organism evidence="16 17">
    <name type="scientific">Leptobrachium leishanense</name>
    <name type="common">Leishan spiny toad</name>
    <dbReference type="NCBI Taxonomy" id="445787"/>
    <lineage>
        <taxon>Eukaryota</taxon>
        <taxon>Metazoa</taxon>
        <taxon>Chordata</taxon>
        <taxon>Craniata</taxon>
        <taxon>Vertebrata</taxon>
        <taxon>Euteleostomi</taxon>
        <taxon>Amphibia</taxon>
        <taxon>Batrachia</taxon>
        <taxon>Anura</taxon>
        <taxon>Pelobatoidea</taxon>
        <taxon>Megophryidae</taxon>
        <taxon>Leptobrachium</taxon>
    </lineage>
</organism>
<keyword evidence="9 14" id="KW-0472">Membrane</keyword>
<evidence type="ECO:0008006" key="18">
    <source>
        <dbReference type="Google" id="ProtNLM"/>
    </source>
</evidence>
<evidence type="ECO:0000256" key="10">
    <source>
        <dbReference type="ARBA" id="ARBA00023139"/>
    </source>
</evidence>
<keyword evidence="15" id="KW-0732">Signal</keyword>